<comment type="pathway">
    <text evidence="13">Glycan metabolism; N-glycan degradation.</text>
</comment>
<keyword evidence="5 12" id="KW-0256">Endoplasmic reticulum</keyword>
<proteinExistence type="inferred from homology"/>
<comment type="caution">
    <text evidence="17">The sequence shown here is derived from an EMBL/GenBank/DDBJ whole genome shotgun (WGS) entry which is preliminary data.</text>
</comment>
<dbReference type="Gene3D" id="2.70.98.110">
    <property type="entry name" value="Glycosyl hydrolase family 63, N-terminal domain"/>
    <property type="match status" value="1"/>
</dbReference>
<evidence type="ECO:0000256" key="1">
    <source>
        <dbReference type="ARBA" id="ARBA00004648"/>
    </source>
</evidence>
<evidence type="ECO:0000259" key="16">
    <source>
        <dbReference type="Pfam" id="PF16923"/>
    </source>
</evidence>
<comment type="function">
    <text evidence="12">Cleaves the distal alpha 1,2-linked glucose residue from the Glc(3)Man(9)GlcNAc(2) oligosaccharide precursor.</text>
</comment>
<dbReference type="SUPFAM" id="SSF48208">
    <property type="entry name" value="Six-hairpin glycosidases"/>
    <property type="match status" value="1"/>
</dbReference>
<evidence type="ECO:0000256" key="8">
    <source>
        <dbReference type="ARBA" id="ARBA00023136"/>
    </source>
</evidence>
<dbReference type="OrthoDB" id="410058at2759"/>
<reference evidence="17" key="1">
    <citation type="journal article" date="2021" name="Nat. Commun.">
        <title>Genetic determinants of endophytism in the Arabidopsis root mycobiome.</title>
        <authorList>
            <person name="Mesny F."/>
            <person name="Miyauchi S."/>
            <person name="Thiergart T."/>
            <person name="Pickel B."/>
            <person name="Atanasova L."/>
            <person name="Karlsson M."/>
            <person name="Huettel B."/>
            <person name="Barry K.W."/>
            <person name="Haridas S."/>
            <person name="Chen C."/>
            <person name="Bauer D."/>
            <person name="Andreopoulos W."/>
            <person name="Pangilinan J."/>
            <person name="LaButti K."/>
            <person name="Riley R."/>
            <person name="Lipzen A."/>
            <person name="Clum A."/>
            <person name="Drula E."/>
            <person name="Henrissat B."/>
            <person name="Kohler A."/>
            <person name="Grigoriev I.V."/>
            <person name="Martin F.M."/>
            <person name="Hacquard S."/>
        </authorList>
    </citation>
    <scope>NUCLEOTIDE SEQUENCE</scope>
    <source>
        <strain evidence="17">MPI-CAGE-CH-0243</strain>
    </source>
</reference>
<comment type="catalytic activity">
    <reaction evidence="12">
        <text>N(4)-(alpha-D-Glc-(1-&gt;2)-alpha-D-Glc-(1-&gt;3)-alpha-D-Glc-(1-&gt;3)-alpha-D-Man-(1-&gt;2)-alpha-D-Man-(1-&gt;2)-alpha-D-Man-(1-&gt;3)-[alpha-D-Man-(1-&gt;2)-alpha-D-Man-(1-&gt;3)-[alpha-D-Man-(1-&gt;2)-alpha-D-Man-(1-&gt;6)]-alpha-D-Man-(1-&gt;6)]-beta-D-Man-(1-&gt;4)-beta-D-GlcNAc-(1-&gt;4)-beta-D-GlcNAc)-L-asparaginyl-[protein] + H2O = N(4)-(alpha-D-Glc-(1-&gt;3)-alpha-D-Glc-(1-&gt;3)-alpha-D-Man-(1-&gt;2)-alpha-D-Man-(1-&gt;2)-alpha-D-Man-(1-&gt;3)-[alpha-D-Man-(1-&gt;2)-alpha-D-Man-(1-&gt;3)-[alpha-D-Man-(1-&gt;2)-alpha-D-Man-(1-&gt;6)]-alpha-D-Man-(1-&gt;6)]-beta-D-Man-(1-&gt;4)-beta-D-GlcNAc-(1-&gt;4)-beta-D-GlcNAc)-L-asparaginyl-[protein] + beta-D-glucose</text>
        <dbReference type="Rhea" id="RHEA:55988"/>
        <dbReference type="Rhea" id="RHEA-COMP:12806"/>
        <dbReference type="Rhea" id="RHEA-COMP:14355"/>
        <dbReference type="ChEBI" id="CHEBI:15377"/>
        <dbReference type="ChEBI" id="CHEBI:15903"/>
        <dbReference type="ChEBI" id="CHEBI:59082"/>
        <dbReference type="ChEBI" id="CHEBI:132537"/>
        <dbReference type="EC" id="3.2.1.106"/>
    </reaction>
</comment>
<keyword evidence="6" id="KW-0735">Signal-anchor</keyword>
<evidence type="ECO:0000256" key="10">
    <source>
        <dbReference type="ARBA" id="ARBA00023295"/>
    </source>
</evidence>
<feature type="domain" description="Glycosyl hydrolase family 63 N-terminal" evidence="16">
    <location>
        <begin position="31"/>
        <end position="243"/>
    </location>
</feature>
<dbReference type="InterPro" id="IPR004888">
    <property type="entry name" value="Glycoside_hydrolase_63"/>
</dbReference>
<keyword evidence="4 12" id="KW-0378">Hydrolase</keyword>
<evidence type="ECO:0000256" key="12">
    <source>
        <dbReference type="RuleBase" id="RU368089"/>
    </source>
</evidence>
<keyword evidence="3 12" id="KW-0812">Transmembrane</keyword>
<comment type="subcellular location">
    <subcellularLocation>
        <location evidence="1 12">Endoplasmic reticulum membrane</location>
        <topology evidence="1 12">Single-pass type II membrane protein</topology>
    </subcellularLocation>
</comment>
<name>A0A9P9DU85_9PLEO</name>
<keyword evidence="14" id="KW-0732">Signal</keyword>
<evidence type="ECO:0000313" key="17">
    <source>
        <dbReference type="EMBL" id="KAH7125376.1"/>
    </source>
</evidence>
<dbReference type="PANTHER" id="PTHR10412:SF11">
    <property type="entry name" value="MANNOSYL-OLIGOSACCHARIDE GLUCOSIDASE"/>
    <property type="match status" value="1"/>
</dbReference>
<keyword evidence="8 12" id="KW-0472">Membrane</keyword>
<dbReference type="GO" id="GO:0009311">
    <property type="term" value="P:oligosaccharide metabolic process"/>
    <property type="evidence" value="ECO:0007669"/>
    <property type="project" value="UniProtKB-UniRule"/>
</dbReference>
<comment type="similarity">
    <text evidence="2 12">Belongs to the glycosyl hydrolase 63 family.</text>
</comment>
<evidence type="ECO:0000313" key="18">
    <source>
        <dbReference type="Proteomes" id="UP000700596"/>
    </source>
</evidence>
<dbReference type="PANTHER" id="PTHR10412">
    <property type="entry name" value="MANNOSYL-OLIGOSACCHARIDE GLUCOSIDASE"/>
    <property type="match status" value="1"/>
</dbReference>
<evidence type="ECO:0000259" key="15">
    <source>
        <dbReference type="Pfam" id="PF03200"/>
    </source>
</evidence>
<evidence type="ECO:0000256" key="5">
    <source>
        <dbReference type="ARBA" id="ARBA00022824"/>
    </source>
</evidence>
<dbReference type="InterPro" id="IPR008928">
    <property type="entry name" value="6-hairpin_glycosidase_sf"/>
</dbReference>
<sequence length="833" mass="95235">MELPTALISLLLALLQPTPIIAESLPSNNASLLWGPYRSNLYFGIRPRAPENLLLGLMWGKQGAKEQQLRHDCSQNDGMAGYGWTTYDARRGGSQVIHDAENMVDIFTDFAKPYEEKNAGNWGFRVRGKPRVDTTSVLKTSVVFYVGTESNTSCPKCYLRATVEEQGRGDDISIESVNIQLNHPRLGKAMLRIPKPKVFGSEEMAEERPRNPGDIFVKSFNATDDELWQAKSLFIRATKDRPGQTISIEPGLGNFQMVQIVFTGEFEFDVLYSSDSAAQDFTSSDFDKESKIVNESFHEQFRSVFSPRRPFTNLSTFAEHMTSNLFGGLSHFYGKSKVDDSHDPAFNESVPHFWQKVEEAQRRSKPKMKGPYELFTHVPSRPFFPRGFLWDEGFHLLAVIEWDVDLAMEVVRSWLALMDDDGWIAREQILGAESRSKVPEQFHVQYPHIANPPTLFWVVEKFAKMLSGDLHYSGHASVFLTQPETGRELLKELHSLLKRHYQWFKRTQSGDVEAHSVHDTSIEGYRWRGRTPEYAFASGLDDYPRAEPPDISELHVDALCWVGLMASVLVTLSHQLDSGPFSEKQVYESHYQDVAHNLELLHWSESEYTYCDARIWEGAHTLCCPKGYVSLFPFMTGFIGPEHPHLNATLNIIRDPHHLWSPHGIRSLGFESTRYGQGDNYWRSPIWININYLIVKQLLDLAQQPGPEQARCKYMYRDLRENLVNTVYKSWVDTGFAWEQYNPSSGHGQRTQHFTGWTALIVLIMAMPDLYAEETEESKEFGNRISGLLEQARQKSSWSTISSCVTLFLLVVLFLTRRRTAKMLRGFGGYLKS</sequence>
<dbReference type="GO" id="GO:0004573">
    <property type="term" value="F:Glc3Man9GlcNAc2 oligosaccharide glucosidase activity"/>
    <property type="evidence" value="ECO:0007669"/>
    <property type="project" value="UniProtKB-UniRule"/>
</dbReference>
<gene>
    <name evidence="17" type="ORF">B0J11DRAFT_434665</name>
</gene>
<dbReference type="AlphaFoldDB" id="A0A9P9DU85"/>
<evidence type="ECO:0000256" key="3">
    <source>
        <dbReference type="ARBA" id="ARBA00022692"/>
    </source>
</evidence>
<keyword evidence="18" id="KW-1185">Reference proteome</keyword>
<dbReference type="InterPro" id="IPR012341">
    <property type="entry name" value="6hp_glycosidase-like_sf"/>
</dbReference>
<evidence type="ECO:0000256" key="7">
    <source>
        <dbReference type="ARBA" id="ARBA00022989"/>
    </source>
</evidence>
<dbReference type="EMBL" id="JAGMWT010000007">
    <property type="protein sequence ID" value="KAH7125376.1"/>
    <property type="molecule type" value="Genomic_DNA"/>
</dbReference>
<accession>A0A9P9DU85</accession>
<keyword evidence="10 12" id="KW-0326">Glycosidase</keyword>
<dbReference type="Gene3D" id="1.50.10.10">
    <property type="match status" value="1"/>
</dbReference>
<feature type="domain" description="Glycosyl hydrolase family 63 C-terminal" evidence="15">
    <location>
        <begin position="283"/>
        <end position="767"/>
    </location>
</feature>
<dbReference type="InterPro" id="IPR031631">
    <property type="entry name" value="Glyco_hydro_63N"/>
</dbReference>
<dbReference type="GO" id="GO:0005789">
    <property type="term" value="C:endoplasmic reticulum membrane"/>
    <property type="evidence" value="ECO:0007669"/>
    <property type="project" value="UniProtKB-SubCell"/>
</dbReference>
<evidence type="ECO:0000256" key="4">
    <source>
        <dbReference type="ARBA" id="ARBA00022801"/>
    </source>
</evidence>
<dbReference type="InterPro" id="IPR038518">
    <property type="entry name" value="Glyco_hydro_63N_sf"/>
</dbReference>
<evidence type="ECO:0000256" key="13">
    <source>
        <dbReference type="RuleBase" id="RU369107"/>
    </source>
</evidence>
<evidence type="ECO:0000256" key="14">
    <source>
        <dbReference type="SAM" id="SignalP"/>
    </source>
</evidence>
<dbReference type="Proteomes" id="UP000700596">
    <property type="component" value="Unassembled WGS sequence"/>
</dbReference>
<evidence type="ECO:0000256" key="11">
    <source>
        <dbReference type="ARBA" id="ARBA00038888"/>
    </source>
</evidence>
<dbReference type="EC" id="3.2.1.106" evidence="11 12"/>
<keyword evidence="7 12" id="KW-1133">Transmembrane helix</keyword>
<feature type="signal peptide" evidence="14">
    <location>
        <begin position="1"/>
        <end position="22"/>
    </location>
</feature>
<evidence type="ECO:0000256" key="2">
    <source>
        <dbReference type="ARBA" id="ARBA00010833"/>
    </source>
</evidence>
<dbReference type="InterPro" id="IPR031335">
    <property type="entry name" value="Glyco_hydro_63_C"/>
</dbReference>
<dbReference type="Pfam" id="PF03200">
    <property type="entry name" value="Glyco_hydro_63"/>
    <property type="match status" value="1"/>
</dbReference>
<dbReference type="GO" id="GO:0006487">
    <property type="term" value="P:protein N-linked glycosylation"/>
    <property type="evidence" value="ECO:0007669"/>
    <property type="project" value="UniProtKB-UniRule"/>
</dbReference>
<protein>
    <recommendedName>
        <fullName evidence="11 12">Mannosyl-oligosaccharide glucosidase</fullName>
        <ecNumber evidence="11 12">3.2.1.106</ecNumber>
    </recommendedName>
    <alternativeName>
        <fullName evidence="13">Glucosidase I</fullName>
    </alternativeName>
</protein>
<evidence type="ECO:0000256" key="6">
    <source>
        <dbReference type="ARBA" id="ARBA00022968"/>
    </source>
</evidence>
<dbReference type="Pfam" id="PF16923">
    <property type="entry name" value="Glyco_hydro_63N"/>
    <property type="match status" value="1"/>
</dbReference>
<keyword evidence="9 13" id="KW-0325">Glycoprotein</keyword>
<evidence type="ECO:0000256" key="9">
    <source>
        <dbReference type="ARBA" id="ARBA00023180"/>
    </source>
</evidence>
<feature type="chain" id="PRO_5040468884" description="Mannosyl-oligosaccharide glucosidase" evidence="14">
    <location>
        <begin position="23"/>
        <end position="833"/>
    </location>
</feature>
<feature type="transmembrane region" description="Helical" evidence="12">
    <location>
        <begin position="798"/>
        <end position="816"/>
    </location>
</feature>
<organism evidence="17 18">
    <name type="scientific">Dendryphion nanum</name>
    <dbReference type="NCBI Taxonomy" id="256645"/>
    <lineage>
        <taxon>Eukaryota</taxon>
        <taxon>Fungi</taxon>
        <taxon>Dikarya</taxon>
        <taxon>Ascomycota</taxon>
        <taxon>Pezizomycotina</taxon>
        <taxon>Dothideomycetes</taxon>
        <taxon>Pleosporomycetidae</taxon>
        <taxon>Pleosporales</taxon>
        <taxon>Torulaceae</taxon>
        <taxon>Dendryphion</taxon>
    </lineage>
</organism>